<accession>A0A7X1MBF1</accession>
<keyword evidence="3" id="KW-0285">Flavoprotein</keyword>
<dbReference type="Pfam" id="PF06439">
    <property type="entry name" value="3keto-disac_hyd"/>
    <property type="match status" value="1"/>
</dbReference>
<dbReference type="PANTHER" id="PTHR42784:SF1">
    <property type="entry name" value="PYRANOSE 2-OXIDASE"/>
    <property type="match status" value="1"/>
</dbReference>
<comment type="similarity">
    <text evidence="2">Belongs to the GMC oxidoreductase family.</text>
</comment>
<evidence type="ECO:0000256" key="2">
    <source>
        <dbReference type="ARBA" id="ARBA00010790"/>
    </source>
</evidence>
<dbReference type="InterPro" id="IPR036188">
    <property type="entry name" value="FAD/NAD-bd_sf"/>
</dbReference>
<evidence type="ECO:0000256" key="6">
    <source>
        <dbReference type="SAM" id="MobiDB-lite"/>
    </source>
</evidence>
<dbReference type="EMBL" id="JACMSF010000029">
    <property type="protein sequence ID" value="MBC2904791.1"/>
    <property type="molecule type" value="Genomic_DNA"/>
</dbReference>
<proteinExistence type="inferred from homology"/>
<evidence type="ECO:0000313" key="9">
    <source>
        <dbReference type="EMBL" id="MBC2904791.1"/>
    </source>
</evidence>
<comment type="cofactor">
    <cofactor evidence="1">
        <name>FAD</name>
        <dbReference type="ChEBI" id="CHEBI:57692"/>
    </cofactor>
</comment>
<keyword evidence="10" id="KW-1185">Reference proteome</keyword>
<feature type="domain" description="Glucose-methanol-choline oxidoreductase C-terminal" evidence="7">
    <location>
        <begin position="501"/>
        <end position="599"/>
    </location>
</feature>
<dbReference type="AlphaFoldDB" id="A0A7X1MBF1"/>
<dbReference type="RefSeq" id="WP_186284652.1">
    <property type="nucleotide sequence ID" value="NZ_JACMSF010000029.1"/>
</dbReference>
<dbReference type="Gene3D" id="2.60.120.560">
    <property type="entry name" value="Exo-inulinase, domain 1"/>
    <property type="match status" value="1"/>
</dbReference>
<evidence type="ECO:0000256" key="3">
    <source>
        <dbReference type="ARBA" id="ARBA00022630"/>
    </source>
</evidence>
<evidence type="ECO:0000259" key="7">
    <source>
        <dbReference type="Pfam" id="PF05199"/>
    </source>
</evidence>
<dbReference type="SUPFAM" id="SSF51905">
    <property type="entry name" value="FAD/NAD(P)-binding domain"/>
    <property type="match status" value="1"/>
</dbReference>
<dbReference type="Pfam" id="PF05199">
    <property type="entry name" value="GMC_oxred_C"/>
    <property type="match status" value="1"/>
</dbReference>
<feature type="domain" description="3-keto-alpha-glucoside-1,2-lyase/3-keto-2-hydroxy-glucal hydratase" evidence="8">
    <location>
        <begin position="619"/>
        <end position="829"/>
    </location>
</feature>
<organism evidence="9 10">
    <name type="scientific">Streptomyces cupreus</name>
    <dbReference type="NCBI Taxonomy" id="2759956"/>
    <lineage>
        <taxon>Bacteria</taxon>
        <taxon>Bacillati</taxon>
        <taxon>Actinomycetota</taxon>
        <taxon>Actinomycetes</taxon>
        <taxon>Kitasatosporales</taxon>
        <taxon>Streptomycetaceae</taxon>
        <taxon>Streptomyces</taxon>
    </lineage>
</organism>
<dbReference type="InterPro" id="IPR007867">
    <property type="entry name" value="GMC_OxRtase_C"/>
</dbReference>
<reference evidence="9 10" key="1">
    <citation type="submission" date="2020-08" db="EMBL/GenBank/DDBJ databases">
        <title>Streptomyces sp. PSKA01 genome sequencing and assembly.</title>
        <authorList>
            <person name="Mandal S."/>
            <person name="Maiti P.K."/>
            <person name="Das P."/>
        </authorList>
    </citation>
    <scope>NUCLEOTIDE SEQUENCE [LARGE SCALE GENOMIC DNA]</scope>
    <source>
        <strain evidence="9 10">PSKA01</strain>
    </source>
</reference>
<dbReference type="PANTHER" id="PTHR42784">
    <property type="entry name" value="PYRANOSE 2-OXIDASE"/>
    <property type="match status" value="1"/>
</dbReference>
<evidence type="ECO:0000256" key="5">
    <source>
        <dbReference type="ARBA" id="ARBA00023002"/>
    </source>
</evidence>
<evidence type="ECO:0000256" key="1">
    <source>
        <dbReference type="ARBA" id="ARBA00001974"/>
    </source>
</evidence>
<sequence>MATSVAPQPTDFSLDVMGRYVCNGLDEALASTDTAKHADARPFDLIVLGGGSFGAVLASHLFFNDTSRTHRTLVLEAGPMVLPEHTQNLPPQLNPGEVWGVPWNSDSPQTWNQRFPGLAFCPGGRSLFWGGWSPYFIDTELDGWPKAVTDDLTTPAVPAHNPTRSYLDAAAEQIGTSQTNDFVYGPLHEALRSRLYDGLRSRAGAGQTALVGNRGTPMTATQPKEQLLRELDAPLAVQSASPRPGFFPFNKFNGIQLLIRAARLAQTEAEQSVVGGPAERDVKKRLMLVDNTKVIRLERQGGHITKVVTNKGTVDVPAGGHVFLACGTVESTRLALATLPNAHGLIGRNLMAHMRSNLTIRLPRASLGKALAGIQELAVSTLFVKGVHTHTDHSTGHFHLQITASGVGAMGIDSEAELFKKIPDLDTLDRFRDLTDEWVVVTLRGIGEMTGDKTSADPRNRIALDHQGPQGPFDYGQPRALVRLEAQDPADPAGRNLALWEAMDQATDEIALMLANGGPIQYLGSGGWQNTPPGPNARRDTLSSTHHESGTLWMGEDPSSSVTDVWGRLHESDNLHAVGPAVLPTIGSPNPMLSGVALARRTGDHLVPQPLPPAPEAEFRYLFDGTDKSFSLWRGVGGGAFALIDGAIVPQPVGGELGLLYYARQSFSDFILRLQLRAGSVQDNSGIFVRSRDPRRPVPDRTDPTKLHAYVNQAWVAVHTGFEIQIDDTAAPDGLDKHRTGAIYDIDTGGVPGGQSYQRPAALVPGHWTDCEIEVRGDTYTVRMNGAQTTVFTNTDPWRGKPANADPASGYIGLQAHTGMVGFRNIRIKEL</sequence>
<comment type="caution">
    <text evidence="9">The sequence shown here is derived from an EMBL/GenBank/DDBJ whole genome shotgun (WGS) entry which is preliminary data.</text>
</comment>
<keyword evidence="4" id="KW-0274">FAD</keyword>
<dbReference type="GO" id="GO:0016787">
    <property type="term" value="F:hydrolase activity"/>
    <property type="evidence" value="ECO:0007669"/>
    <property type="project" value="InterPro"/>
</dbReference>
<dbReference type="InterPro" id="IPR051473">
    <property type="entry name" value="P2Ox-like"/>
</dbReference>
<dbReference type="Proteomes" id="UP000584670">
    <property type="component" value="Unassembled WGS sequence"/>
</dbReference>
<feature type="compositionally biased region" description="Basic and acidic residues" evidence="6">
    <location>
        <begin position="537"/>
        <end position="549"/>
    </location>
</feature>
<dbReference type="GO" id="GO:0016614">
    <property type="term" value="F:oxidoreductase activity, acting on CH-OH group of donors"/>
    <property type="evidence" value="ECO:0007669"/>
    <property type="project" value="InterPro"/>
</dbReference>
<dbReference type="Gene3D" id="3.50.50.60">
    <property type="entry name" value="FAD/NAD(P)-binding domain"/>
    <property type="match status" value="2"/>
</dbReference>
<evidence type="ECO:0000259" key="8">
    <source>
        <dbReference type="Pfam" id="PF06439"/>
    </source>
</evidence>
<name>A0A7X1MBF1_9ACTN</name>
<evidence type="ECO:0000313" key="10">
    <source>
        <dbReference type="Proteomes" id="UP000584670"/>
    </source>
</evidence>
<evidence type="ECO:0000256" key="4">
    <source>
        <dbReference type="ARBA" id="ARBA00022827"/>
    </source>
</evidence>
<gene>
    <name evidence="9" type="ORF">H4N64_25010</name>
</gene>
<dbReference type="InterPro" id="IPR010496">
    <property type="entry name" value="AL/BT2_dom"/>
</dbReference>
<protein>
    <submittedName>
        <fullName evidence="9">DUF1080 domain-containing protein</fullName>
    </submittedName>
</protein>
<feature type="region of interest" description="Disordered" evidence="6">
    <location>
        <begin position="525"/>
        <end position="558"/>
    </location>
</feature>
<keyword evidence="5" id="KW-0560">Oxidoreductase</keyword>